<dbReference type="Gramene" id="ONI24837">
    <property type="protein sequence ID" value="ONI24837"/>
    <property type="gene ID" value="PRUPE_2G265200"/>
</dbReference>
<evidence type="ECO:0000313" key="2">
    <source>
        <dbReference type="Proteomes" id="UP000006882"/>
    </source>
</evidence>
<organism evidence="1 2">
    <name type="scientific">Prunus persica</name>
    <name type="common">Peach</name>
    <name type="synonym">Amygdalus persica</name>
    <dbReference type="NCBI Taxonomy" id="3760"/>
    <lineage>
        <taxon>Eukaryota</taxon>
        <taxon>Viridiplantae</taxon>
        <taxon>Streptophyta</taxon>
        <taxon>Embryophyta</taxon>
        <taxon>Tracheophyta</taxon>
        <taxon>Spermatophyta</taxon>
        <taxon>Magnoliopsida</taxon>
        <taxon>eudicotyledons</taxon>
        <taxon>Gunneridae</taxon>
        <taxon>Pentapetalae</taxon>
        <taxon>rosids</taxon>
        <taxon>fabids</taxon>
        <taxon>Rosales</taxon>
        <taxon>Rosaceae</taxon>
        <taxon>Amygdaloideae</taxon>
        <taxon>Amygdaleae</taxon>
        <taxon>Prunus</taxon>
    </lineage>
</organism>
<dbReference type="AlphaFoldDB" id="A0A251QLX9"/>
<sequence length="59" mass="6712">MAGELSAFRFMKSRHRPHTTDLQAAAGWGIAAVTGALWLVQPFDWLRKTFLEKPEPEDK</sequence>
<protein>
    <recommendedName>
        <fullName evidence="3">Ubiquinol-cytochrome c reductase complex 6.7 kDa protein</fullName>
    </recommendedName>
</protein>
<dbReference type="EMBL" id="CM007652">
    <property type="protein sequence ID" value="ONI24837.1"/>
    <property type="molecule type" value="Genomic_DNA"/>
</dbReference>
<dbReference type="Proteomes" id="UP000006882">
    <property type="component" value="Chromosome G2"/>
</dbReference>
<dbReference type="STRING" id="3760.A0A251QLX9"/>
<accession>A0A251QLX9</accession>
<evidence type="ECO:0000313" key="1">
    <source>
        <dbReference type="EMBL" id="ONI24837.1"/>
    </source>
</evidence>
<reference evidence="1 2" key="1">
    <citation type="journal article" date="2013" name="Nat. Genet.">
        <title>The high-quality draft genome of peach (Prunus persica) identifies unique patterns of genetic diversity, domestication and genome evolution.</title>
        <authorList>
            <consortium name="International Peach Genome Initiative"/>
            <person name="Verde I."/>
            <person name="Abbott A.G."/>
            <person name="Scalabrin S."/>
            <person name="Jung S."/>
            <person name="Shu S."/>
            <person name="Marroni F."/>
            <person name="Zhebentyayeva T."/>
            <person name="Dettori M.T."/>
            <person name="Grimwood J."/>
            <person name="Cattonaro F."/>
            <person name="Zuccolo A."/>
            <person name="Rossini L."/>
            <person name="Jenkins J."/>
            <person name="Vendramin E."/>
            <person name="Meisel L.A."/>
            <person name="Decroocq V."/>
            <person name="Sosinski B."/>
            <person name="Prochnik S."/>
            <person name="Mitros T."/>
            <person name="Policriti A."/>
            <person name="Cipriani G."/>
            <person name="Dondini L."/>
            <person name="Ficklin S."/>
            <person name="Goodstein D.M."/>
            <person name="Xuan P."/>
            <person name="Del Fabbro C."/>
            <person name="Aramini V."/>
            <person name="Copetti D."/>
            <person name="Gonzalez S."/>
            <person name="Horner D.S."/>
            <person name="Falchi R."/>
            <person name="Lucas S."/>
            <person name="Mica E."/>
            <person name="Maldonado J."/>
            <person name="Lazzari B."/>
            <person name="Bielenberg D."/>
            <person name="Pirona R."/>
            <person name="Miculan M."/>
            <person name="Barakat A."/>
            <person name="Testolin R."/>
            <person name="Stella A."/>
            <person name="Tartarini S."/>
            <person name="Tonutti P."/>
            <person name="Arus P."/>
            <person name="Orellana A."/>
            <person name="Wells C."/>
            <person name="Main D."/>
            <person name="Vizzotto G."/>
            <person name="Silva H."/>
            <person name="Salamini F."/>
            <person name="Schmutz J."/>
            <person name="Morgante M."/>
            <person name="Rokhsar D.S."/>
        </authorList>
    </citation>
    <scope>NUCLEOTIDE SEQUENCE [LARGE SCALE GENOMIC DNA]</scope>
    <source>
        <strain evidence="2">cv. Nemared</strain>
    </source>
</reference>
<keyword evidence="2" id="KW-1185">Reference proteome</keyword>
<gene>
    <name evidence="1" type="ORF">PRUPE_2G265200</name>
</gene>
<evidence type="ECO:0008006" key="3">
    <source>
        <dbReference type="Google" id="ProtNLM"/>
    </source>
</evidence>
<name>A0A251QLX9_PRUPE</name>
<proteinExistence type="predicted"/>